<evidence type="ECO:0000313" key="2">
    <source>
        <dbReference type="Proteomes" id="UP000290189"/>
    </source>
</evidence>
<dbReference type="EMBL" id="OVEO01000002">
    <property type="protein sequence ID" value="SPQ94522.1"/>
    <property type="molecule type" value="Genomic_DNA"/>
</dbReference>
<gene>
    <name evidence="1" type="ORF">PLBR_LOCUS1737</name>
</gene>
<reference evidence="1 2" key="1">
    <citation type="submission" date="2018-03" db="EMBL/GenBank/DDBJ databases">
        <authorList>
            <person name="Fogelqvist J."/>
        </authorList>
    </citation>
    <scope>NUCLEOTIDE SEQUENCE [LARGE SCALE GENOMIC DNA]</scope>
</reference>
<proteinExistence type="predicted"/>
<protein>
    <submittedName>
        <fullName evidence="1">Uncharacterized protein</fullName>
    </submittedName>
</protein>
<accession>A0A3P3Y2Y0</accession>
<dbReference type="AlphaFoldDB" id="A0A3P3Y2Y0"/>
<keyword evidence="1" id="KW-0496">Mitochondrion</keyword>
<name>A0A3P3Y2Y0_PLABS</name>
<organism evidence="1 2">
    <name type="scientific">Plasmodiophora brassicae</name>
    <name type="common">Clubroot disease agent</name>
    <dbReference type="NCBI Taxonomy" id="37360"/>
    <lineage>
        <taxon>Eukaryota</taxon>
        <taxon>Sar</taxon>
        <taxon>Rhizaria</taxon>
        <taxon>Endomyxa</taxon>
        <taxon>Phytomyxea</taxon>
        <taxon>Plasmodiophorida</taxon>
        <taxon>Plasmodiophoridae</taxon>
        <taxon>Plasmodiophora</taxon>
    </lineage>
</organism>
<dbReference type="Proteomes" id="UP000290189">
    <property type="component" value="Unassembled WGS sequence"/>
</dbReference>
<geneLocation type="mitochondrion" evidence="1"/>
<evidence type="ECO:0000313" key="1">
    <source>
        <dbReference type="EMBL" id="SPQ94522.1"/>
    </source>
</evidence>
<sequence length="97" mass="10735">MFLMSPTRHLLGYRIGEINTVHIAATRCTWYDLVRSQESPADLGNKADAILAECDEQESQAITLVQLGKVAADHPNHVFPVYHMMATLNSGGRSPQQ</sequence>